<dbReference type="GO" id="GO:0005737">
    <property type="term" value="C:cytoplasm"/>
    <property type="evidence" value="ECO:0007669"/>
    <property type="project" value="TreeGrafter"/>
</dbReference>
<dbReference type="InterPro" id="IPR016181">
    <property type="entry name" value="Acyl_CoA_acyltransferase"/>
</dbReference>
<feature type="domain" description="N-acetyltransferase" evidence="1">
    <location>
        <begin position="29"/>
        <end position="172"/>
    </location>
</feature>
<protein>
    <submittedName>
        <fullName evidence="2">GNAT family N-acetyltransferase</fullName>
        <ecNumber evidence="2">2.3.1.-</ecNumber>
    </submittedName>
</protein>
<keyword evidence="2" id="KW-0012">Acyltransferase</keyword>
<evidence type="ECO:0000313" key="3">
    <source>
        <dbReference type="Proteomes" id="UP000831534"/>
    </source>
</evidence>
<dbReference type="RefSeq" id="WP_027009170.1">
    <property type="nucleotide sequence ID" value="NZ_CP091521.1"/>
</dbReference>
<dbReference type="InterPro" id="IPR000182">
    <property type="entry name" value="GNAT_dom"/>
</dbReference>
<dbReference type="EC" id="2.3.1.-" evidence="2"/>
<evidence type="ECO:0000313" key="2">
    <source>
        <dbReference type="EMBL" id="UOP04178.2"/>
    </source>
</evidence>
<dbReference type="GO" id="GO:0008999">
    <property type="term" value="F:protein-N-terminal-alanine acetyltransferase activity"/>
    <property type="evidence" value="ECO:0007669"/>
    <property type="project" value="TreeGrafter"/>
</dbReference>
<keyword evidence="3" id="KW-1185">Reference proteome</keyword>
<dbReference type="KEGG" id="ckh:LVJ77_06925"/>
<evidence type="ECO:0000259" key="1">
    <source>
        <dbReference type="PROSITE" id="PS51186"/>
    </source>
</evidence>
<dbReference type="SUPFAM" id="SSF55729">
    <property type="entry name" value="Acyl-CoA N-acyltransferases (Nat)"/>
    <property type="match status" value="1"/>
</dbReference>
<dbReference type="AlphaFoldDB" id="A0A8T9MV01"/>
<dbReference type="Pfam" id="PF13302">
    <property type="entry name" value="Acetyltransf_3"/>
    <property type="match status" value="1"/>
</dbReference>
<sequence length="192" mass="21318">MIALPDHILLDKELSLHAIAPEHAPALFAHIHRHRAALSPYLDWVRHTESEAETAAFIARARAQAERGEAKVWTILWQGEAAGTLSFNEIDWRGRGTAAGYWLSPALHRRGIVSRALDALLHAVADDLPHCELRCAVHNAASNALAQHCGFQRIELHGTETINGGTYAQNIYRRTTVSARTRALYNTHTIND</sequence>
<dbReference type="PANTHER" id="PTHR43441:SF11">
    <property type="entry name" value="RIBOSOMAL-PROTEIN-SERINE ACETYLTRANSFERASE"/>
    <property type="match status" value="1"/>
</dbReference>
<dbReference type="EMBL" id="CP091521">
    <property type="protein sequence ID" value="UOP04178.2"/>
    <property type="molecule type" value="Genomic_DNA"/>
</dbReference>
<dbReference type="PANTHER" id="PTHR43441">
    <property type="entry name" value="RIBOSOMAL-PROTEIN-SERINE ACETYLTRANSFERASE"/>
    <property type="match status" value="1"/>
</dbReference>
<name>A0A8T9MV01_9NEIS</name>
<organism evidence="2 3">
    <name type="scientific">Conchiformibius kuhniae</name>
    <dbReference type="NCBI Taxonomy" id="211502"/>
    <lineage>
        <taxon>Bacteria</taxon>
        <taxon>Pseudomonadati</taxon>
        <taxon>Pseudomonadota</taxon>
        <taxon>Betaproteobacteria</taxon>
        <taxon>Neisseriales</taxon>
        <taxon>Neisseriaceae</taxon>
        <taxon>Conchiformibius</taxon>
    </lineage>
</organism>
<dbReference type="InterPro" id="IPR051908">
    <property type="entry name" value="Ribosomal_N-acetyltransferase"/>
</dbReference>
<reference evidence="2" key="2">
    <citation type="submission" date="2024-09" db="EMBL/GenBank/DDBJ databases">
        <authorList>
            <person name="Veyrier F.J."/>
        </authorList>
    </citation>
    <scope>NUCLEOTIDE SEQUENCE</scope>
    <source>
        <strain evidence="2">17694</strain>
    </source>
</reference>
<gene>
    <name evidence="2" type="ORF">LVJ77_06925</name>
</gene>
<dbReference type="PROSITE" id="PS51186">
    <property type="entry name" value="GNAT"/>
    <property type="match status" value="1"/>
</dbReference>
<dbReference type="Gene3D" id="3.40.630.30">
    <property type="match status" value="1"/>
</dbReference>
<proteinExistence type="predicted"/>
<dbReference type="GO" id="GO:1990189">
    <property type="term" value="F:protein N-terminal-serine acetyltransferase activity"/>
    <property type="evidence" value="ECO:0007669"/>
    <property type="project" value="TreeGrafter"/>
</dbReference>
<keyword evidence="2" id="KW-0808">Transferase</keyword>
<accession>A0A8T9MV01</accession>
<reference evidence="2" key="1">
    <citation type="journal article" date="2022" name="Res Sq">
        <title>Evolution of multicellular longitudinally dividing oral cavity symbionts (Neisseriaceae).</title>
        <authorList>
            <person name="Nyongesa S."/>
            <person name="Weber P."/>
            <person name="Bernet E."/>
            <person name="Pullido F."/>
            <person name="Nieckarz M."/>
            <person name="Delaby M."/>
            <person name="Nieves C."/>
            <person name="Viehboeck T."/>
            <person name="Krause N."/>
            <person name="Rivera-Millot A."/>
            <person name="Nakamura A."/>
            <person name="Vischer N."/>
            <person name="VanNieuwenhze M."/>
            <person name="Brun Y."/>
            <person name="Cava F."/>
            <person name="Bulgheresi S."/>
            <person name="Veyrier F."/>
        </authorList>
    </citation>
    <scope>NUCLEOTIDE SEQUENCE</scope>
    <source>
        <strain evidence="2">17694</strain>
    </source>
</reference>
<dbReference type="Proteomes" id="UP000831534">
    <property type="component" value="Chromosome"/>
</dbReference>